<feature type="compositionally biased region" description="Polar residues" evidence="1">
    <location>
        <begin position="1"/>
        <end position="11"/>
    </location>
</feature>
<protein>
    <submittedName>
        <fullName evidence="2">Uncharacterized protein</fullName>
    </submittedName>
</protein>
<dbReference type="EMBL" id="GFAA01002753">
    <property type="protein sequence ID" value="JAU00682.1"/>
    <property type="molecule type" value="mRNA"/>
</dbReference>
<sequence length="183" mass="19406">VIIKSEPSSPLASDEVAPSEGVCGTGDDAGPAQRSLAGHEIGAGGEGPHLRISSPFTCAKGQKSPSRTAAAVTVEDAEYVDLSDAGEESDVEHLHYSADDVSGEQLGLVGSSSGSRRHINVADVLQMTSTACDNRERALRADILLQMRRLLEAETDLVNEKRRNEVLRGDLLKRQLMSSVLGN</sequence>
<feature type="non-terminal residue" evidence="2">
    <location>
        <position position="1"/>
    </location>
</feature>
<dbReference type="AlphaFoldDB" id="A0A1E1XNY8"/>
<name>A0A1E1XNY8_AMBSC</name>
<reference evidence="2" key="1">
    <citation type="submission" date="2016-09" db="EMBL/GenBank/DDBJ databases">
        <authorList>
            <person name="Capua I."/>
            <person name="De Benedictis P."/>
            <person name="Joannis T."/>
            <person name="Lombin L.H."/>
            <person name="Cattoli G."/>
        </authorList>
    </citation>
    <scope>NUCLEOTIDE SEQUENCE</scope>
</reference>
<feature type="region of interest" description="Disordered" evidence="1">
    <location>
        <begin position="1"/>
        <end position="50"/>
    </location>
</feature>
<reference evidence="2" key="2">
    <citation type="journal article" date="2017" name="Front. Cell. Infect. Microbiol.">
        <title>Analysis of the Salivary Gland Transcriptome of Unfed and Partially Fed Amblyomma sculptum Ticks and Descriptive Proteome of the Saliva.</title>
        <authorList>
            <person name="Esteves E."/>
            <person name="Maruyama S.R."/>
            <person name="Kawahara R."/>
            <person name="Fujita A."/>
            <person name="Martins L.A."/>
            <person name="Righi A.A."/>
            <person name="Costa F.B."/>
            <person name="Palmisano G."/>
            <person name="Labruna M.B."/>
            <person name="Sa-Nunes A."/>
            <person name="Ribeiro J.M.C."/>
            <person name="Fogaca A.C."/>
        </authorList>
    </citation>
    <scope>NUCLEOTIDE SEQUENCE</scope>
</reference>
<evidence type="ECO:0000256" key="1">
    <source>
        <dbReference type="SAM" id="MobiDB-lite"/>
    </source>
</evidence>
<accession>A0A1E1XNY8</accession>
<evidence type="ECO:0000313" key="2">
    <source>
        <dbReference type="EMBL" id="JAU00682.1"/>
    </source>
</evidence>
<organism evidence="2">
    <name type="scientific">Amblyomma sculptum</name>
    <name type="common">Tick</name>
    <dbReference type="NCBI Taxonomy" id="1581419"/>
    <lineage>
        <taxon>Eukaryota</taxon>
        <taxon>Metazoa</taxon>
        <taxon>Ecdysozoa</taxon>
        <taxon>Arthropoda</taxon>
        <taxon>Chelicerata</taxon>
        <taxon>Arachnida</taxon>
        <taxon>Acari</taxon>
        <taxon>Parasitiformes</taxon>
        <taxon>Ixodida</taxon>
        <taxon>Ixodoidea</taxon>
        <taxon>Ixodidae</taxon>
        <taxon>Amblyomminae</taxon>
        <taxon>Amblyomma</taxon>
    </lineage>
</organism>
<proteinExistence type="evidence at transcript level"/>